<accession>A0ABY8D973</accession>
<evidence type="ECO:0000256" key="2">
    <source>
        <dbReference type="ARBA" id="ARBA00022801"/>
    </source>
</evidence>
<organism evidence="5 6">
    <name type="scientific">Sinorhizobium numidicum</name>
    <dbReference type="NCBI Taxonomy" id="680248"/>
    <lineage>
        <taxon>Bacteria</taxon>
        <taxon>Pseudomonadati</taxon>
        <taxon>Pseudomonadota</taxon>
        <taxon>Alphaproteobacteria</taxon>
        <taxon>Hyphomicrobiales</taxon>
        <taxon>Rhizobiaceae</taxon>
        <taxon>Sinorhizobium/Ensifer group</taxon>
        <taxon>Sinorhizobium</taxon>
    </lineage>
</organism>
<dbReference type="PANTHER" id="PTHR43794:SF11">
    <property type="entry name" value="AMIDOHYDROLASE-RELATED DOMAIN-CONTAINING PROTEIN"/>
    <property type="match status" value="1"/>
</dbReference>
<dbReference type="SUPFAM" id="SSF51338">
    <property type="entry name" value="Composite domain of metallo-dependent hydrolases"/>
    <property type="match status" value="1"/>
</dbReference>
<keyword evidence="5" id="KW-0614">Plasmid</keyword>
<keyword evidence="2" id="KW-0378">Hydrolase</keyword>
<evidence type="ECO:0000259" key="3">
    <source>
        <dbReference type="Pfam" id="PF01979"/>
    </source>
</evidence>
<comment type="similarity">
    <text evidence="1">Belongs to the metallo-dependent hydrolases superfamily. ATZ/TRZ family.</text>
</comment>
<dbReference type="InterPro" id="IPR032466">
    <property type="entry name" value="Metal_Hydrolase"/>
</dbReference>
<dbReference type="InterPro" id="IPR006680">
    <property type="entry name" value="Amidohydro-rel"/>
</dbReference>
<dbReference type="InterPro" id="IPR011059">
    <property type="entry name" value="Metal-dep_hydrolase_composite"/>
</dbReference>
<feature type="domain" description="Amidohydrolase-related" evidence="3">
    <location>
        <begin position="188"/>
        <end position="516"/>
    </location>
</feature>
<evidence type="ECO:0000256" key="1">
    <source>
        <dbReference type="ARBA" id="ARBA00006745"/>
    </source>
</evidence>
<dbReference type="InterPro" id="IPR050287">
    <property type="entry name" value="MTA/SAH_deaminase"/>
</dbReference>
<protein>
    <submittedName>
        <fullName evidence="5">Amidohydrolase family protein</fullName>
    </submittedName>
</protein>
<evidence type="ECO:0000313" key="6">
    <source>
        <dbReference type="Proteomes" id="UP001235547"/>
    </source>
</evidence>
<dbReference type="Gene3D" id="2.30.40.10">
    <property type="entry name" value="Urease, subunit C, domain 1"/>
    <property type="match status" value="1"/>
</dbReference>
<proteinExistence type="inferred from homology"/>
<dbReference type="Proteomes" id="UP001235547">
    <property type="component" value="Plasmid unnamed"/>
</dbReference>
<feature type="domain" description="Insertion element IS150 protein InsJ-like helix-turn-helix" evidence="4">
    <location>
        <begin position="19"/>
        <end position="77"/>
    </location>
</feature>
<dbReference type="Pfam" id="PF01979">
    <property type="entry name" value="Amidohydro_1"/>
    <property type="match status" value="1"/>
</dbReference>
<evidence type="ECO:0000259" key="4">
    <source>
        <dbReference type="Pfam" id="PF13518"/>
    </source>
</evidence>
<keyword evidence="6" id="KW-1185">Reference proteome</keyword>
<gene>
    <name evidence="5" type="ORF">PYH38_005994</name>
</gene>
<dbReference type="CDD" id="cd01298">
    <property type="entry name" value="ATZ_TRZ_like"/>
    <property type="match status" value="1"/>
</dbReference>
<dbReference type="Pfam" id="PF13518">
    <property type="entry name" value="HTH_28"/>
    <property type="match status" value="1"/>
</dbReference>
<dbReference type="InterPro" id="IPR055247">
    <property type="entry name" value="InsJ-like_HTH"/>
</dbReference>
<dbReference type="SUPFAM" id="SSF51556">
    <property type="entry name" value="Metallo-dependent hydrolases"/>
    <property type="match status" value="1"/>
</dbReference>
<sequence>MTGPFPDEVDEALWDEACRRAEAVREFLKHRPGKMTTADVTLLATELETSRATAYRLIKLFRTGGTVMSLVDRKRGPEGHRALDDRREEIIRTTINRYYLTRNRPALSQLVRDVQTNCMSVGLKPPHRRTIKARLEDIDLQKRAKRRGETEIMKQTQAVPALPILLSGSNARPVARPERLIYPIFSRLTEDCFYHASLTAMAELVKHGCTTAFDHQYCFPQHAGKRLIDRQFEAADLLGMRFHAGRGGNTLPKSEGSTIPDAMLETTDEFIADCARLIDTYHDADPFSMRQVVVAPCQPVNCYRETFVESAALARDRGVQLHTHVGEGESPVVEARHGMRTVDYCAELGFAGPDTFYAHCWELTHDELRTMAASGTGVAHCPEPVYLVGAEVTDIPAMSAFGLRVGLGCDGAASNDNSNLMHCVHSAYMLQCLKASTRAHPVPPPVDFLDYATAGGAALLGRRDIGRLARGMAADLFAIDTRRMDFVGTRHDPLSLIAKVGIGMPTDMTMINGRIVWARGEFIGLDEARLFAEAEAALATVEL</sequence>
<dbReference type="Gene3D" id="3.20.20.140">
    <property type="entry name" value="Metal-dependent hydrolases"/>
    <property type="match status" value="1"/>
</dbReference>
<dbReference type="PANTHER" id="PTHR43794">
    <property type="entry name" value="AMINOHYDROLASE SSNA-RELATED"/>
    <property type="match status" value="1"/>
</dbReference>
<geneLocation type="plasmid" evidence="5 6">
    <name>unnamed</name>
</geneLocation>
<reference evidence="5 6" key="1">
    <citation type="submission" date="2023-03" db="EMBL/GenBank/DDBJ databases">
        <authorList>
            <person name="Kaur S."/>
            <person name="Espinosa-Saiz D."/>
            <person name="Velazquez E."/>
            <person name="Menendez E."/>
            <person name="diCenzo G.C."/>
        </authorList>
    </citation>
    <scope>NUCLEOTIDE SEQUENCE [LARGE SCALE GENOMIC DNA]</scope>
    <source>
        <strain evidence="5 6">LMG 27395</strain>
        <plasmid evidence="5 6">unnamed</plasmid>
    </source>
</reference>
<dbReference type="EMBL" id="CP120372">
    <property type="protein sequence ID" value="WEX85573.1"/>
    <property type="molecule type" value="Genomic_DNA"/>
</dbReference>
<name>A0ABY8D973_9HYPH</name>
<evidence type="ECO:0000313" key="5">
    <source>
        <dbReference type="EMBL" id="WEX85573.1"/>
    </source>
</evidence>